<keyword evidence="2" id="KW-1185">Reference proteome</keyword>
<evidence type="ECO:0000313" key="2">
    <source>
        <dbReference type="Proteomes" id="UP000485058"/>
    </source>
</evidence>
<name>A0A699ZA96_HAELA</name>
<evidence type="ECO:0000313" key="1">
    <source>
        <dbReference type="EMBL" id="GFH15764.1"/>
    </source>
</evidence>
<accession>A0A699ZA96</accession>
<sequence>MDDDEEMAMRAMMAVSDPTLTAPPLASDAQAVVSEVVVGTPEDVFAVLLANDSHFLEDFLEAQGNSGTALRSSVVGDALRQW</sequence>
<gene>
    <name evidence="1" type="ORF">HaLaN_12055</name>
</gene>
<protein>
    <submittedName>
        <fullName evidence="1">Uncharacterized protein</fullName>
    </submittedName>
</protein>
<proteinExistence type="predicted"/>
<comment type="caution">
    <text evidence="1">The sequence shown here is derived from an EMBL/GenBank/DDBJ whole genome shotgun (WGS) entry which is preliminary data.</text>
</comment>
<dbReference type="Proteomes" id="UP000485058">
    <property type="component" value="Unassembled WGS sequence"/>
</dbReference>
<dbReference type="EMBL" id="BLLF01000896">
    <property type="protein sequence ID" value="GFH15764.1"/>
    <property type="molecule type" value="Genomic_DNA"/>
</dbReference>
<dbReference type="AlphaFoldDB" id="A0A699ZA96"/>
<reference evidence="1 2" key="1">
    <citation type="submission" date="2020-02" db="EMBL/GenBank/DDBJ databases">
        <title>Draft genome sequence of Haematococcus lacustris strain NIES-144.</title>
        <authorList>
            <person name="Morimoto D."/>
            <person name="Nakagawa S."/>
            <person name="Yoshida T."/>
            <person name="Sawayama S."/>
        </authorList>
    </citation>
    <scope>NUCLEOTIDE SEQUENCE [LARGE SCALE GENOMIC DNA]</scope>
    <source>
        <strain evidence="1 2">NIES-144</strain>
    </source>
</reference>
<organism evidence="1 2">
    <name type="scientific">Haematococcus lacustris</name>
    <name type="common">Green alga</name>
    <name type="synonym">Haematococcus pluvialis</name>
    <dbReference type="NCBI Taxonomy" id="44745"/>
    <lineage>
        <taxon>Eukaryota</taxon>
        <taxon>Viridiplantae</taxon>
        <taxon>Chlorophyta</taxon>
        <taxon>core chlorophytes</taxon>
        <taxon>Chlorophyceae</taxon>
        <taxon>CS clade</taxon>
        <taxon>Chlamydomonadales</taxon>
        <taxon>Haematococcaceae</taxon>
        <taxon>Haematococcus</taxon>
    </lineage>
</organism>